<keyword evidence="3" id="KW-1185">Reference proteome</keyword>
<organism evidence="2 3">
    <name type="scientific">Oedothorax gibbosus</name>
    <dbReference type="NCBI Taxonomy" id="931172"/>
    <lineage>
        <taxon>Eukaryota</taxon>
        <taxon>Metazoa</taxon>
        <taxon>Ecdysozoa</taxon>
        <taxon>Arthropoda</taxon>
        <taxon>Chelicerata</taxon>
        <taxon>Arachnida</taxon>
        <taxon>Araneae</taxon>
        <taxon>Araneomorphae</taxon>
        <taxon>Entelegynae</taxon>
        <taxon>Araneoidea</taxon>
        <taxon>Linyphiidae</taxon>
        <taxon>Erigoninae</taxon>
        <taxon>Oedothorax</taxon>
    </lineage>
</organism>
<evidence type="ECO:0000256" key="1">
    <source>
        <dbReference type="SAM" id="Phobius"/>
    </source>
</evidence>
<dbReference type="AlphaFoldDB" id="A0AAV6TQY8"/>
<evidence type="ECO:0000313" key="3">
    <source>
        <dbReference type="Proteomes" id="UP000827092"/>
    </source>
</evidence>
<accession>A0AAV6TQY8</accession>
<comment type="caution">
    <text evidence="2">The sequence shown here is derived from an EMBL/GenBank/DDBJ whole genome shotgun (WGS) entry which is preliminary data.</text>
</comment>
<dbReference type="EMBL" id="JAFNEN010001381">
    <property type="protein sequence ID" value="KAG8173979.1"/>
    <property type="molecule type" value="Genomic_DNA"/>
</dbReference>
<keyword evidence="1" id="KW-0812">Transmembrane</keyword>
<name>A0AAV6TQY8_9ARAC</name>
<feature type="transmembrane region" description="Helical" evidence="1">
    <location>
        <begin position="16"/>
        <end position="37"/>
    </location>
</feature>
<keyword evidence="1" id="KW-0472">Membrane</keyword>
<protein>
    <submittedName>
        <fullName evidence="2">Uncharacterized protein</fullName>
    </submittedName>
</protein>
<proteinExistence type="predicted"/>
<sequence>SGCAEASHHCSQLVKCFSVVICASTVGYISLVFRALFRASSVGYVPLVFRASTLGYQSSWRALERRRMI</sequence>
<keyword evidence="1" id="KW-1133">Transmembrane helix</keyword>
<reference evidence="2 3" key="1">
    <citation type="journal article" date="2022" name="Nat. Ecol. Evol.">
        <title>A masculinizing supergene underlies an exaggerated male reproductive morph in a spider.</title>
        <authorList>
            <person name="Hendrickx F."/>
            <person name="De Corte Z."/>
            <person name="Sonet G."/>
            <person name="Van Belleghem S.M."/>
            <person name="Kostlbacher S."/>
            <person name="Vangestel C."/>
        </authorList>
    </citation>
    <scope>NUCLEOTIDE SEQUENCE [LARGE SCALE GENOMIC DNA]</scope>
    <source>
        <strain evidence="2">W744_W776</strain>
    </source>
</reference>
<dbReference type="Proteomes" id="UP000827092">
    <property type="component" value="Unassembled WGS sequence"/>
</dbReference>
<gene>
    <name evidence="2" type="ORF">JTE90_004078</name>
</gene>
<evidence type="ECO:0000313" key="2">
    <source>
        <dbReference type="EMBL" id="KAG8173979.1"/>
    </source>
</evidence>
<feature type="non-terminal residue" evidence="2">
    <location>
        <position position="1"/>
    </location>
</feature>